<accession>A0A8H4VZM3</accession>
<protein>
    <submittedName>
        <fullName evidence="2">Uncharacterized protein</fullName>
    </submittedName>
</protein>
<evidence type="ECO:0000313" key="2">
    <source>
        <dbReference type="EMBL" id="KAF4628301.1"/>
    </source>
</evidence>
<feature type="transmembrane region" description="Helical" evidence="1">
    <location>
        <begin position="200"/>
        <end position="222"/>
    </location>
</feature>
<reference evidence="2 3" key="1">
    <citation type="submission" date="2020-03" db="EMBL/GenBank/DDBJ databases">
        <title>Draft Genome Sequence of Cudoniella acicularis.</title>
        <authorList>
            <person name="Buettner E."/>
            <person name="Kellner H."/>
        </authorList>
    </citation>
    <scope>NUCLEOTIDE SEQUENCE [LARGE SCALE GENOMIC DNA]</scope>
    <source>
        <strain evidence="2 3">DSM 108380</strain>
    </source>
</reference>
<dbReference type="AlphaFoldDB" id="A0A8H4VZM3"/>
<evidence type="ECO:0000313" key="3">
    <source>
        <dbReference type="Proteomes" id="UP000566819"/>
    </source>
</evidence>
<evidence type="ECO:0000256" key="1">
    <source>
        <dbReference type="SAM" id="Phobius"/>
    </source>
</evidence>
<keyword evidence="1" id="KW-0472">Membrane</keyword>
<sequence>MFAQSDINIEWMKFLVTISVAAIVWLNSHLPTNLCWILILLLFVGGLMTSGLPGYLSDLDTRDTVISTLTDLASVLLVSWQTVWLNSLLSTPSVPTIPELLFPASLITLVEATLFLAVKALIKSELETILSEMSWQPWLVMEVSGANMVLAFLIEPVSFYVNKNAGPLNLSVYGQLGESMAVLIHRLNPEGIKIASGPGMAVGIVGYSLTAGGGFLYTLFDLSKKFRKGCRRWIGEVKRHIQRTRSVEAA</sequence>
<feature type="transmembrane region" description="Helical" evidence="1">
    <location>
        <begin position="12"/>
        <end position="30"/>
    </location>
</feature>
<keyword evidence="3" id="KW-1185">Reference proteome</keyword>
<feature type="transmembrane region" description="Helical" evidence="1">
    <location>
        <begin position="100"/>
        <end position="118"/>
    </location>
</feature>
<keyword evidence="1" id="KW-0812">Transmembrane</keyword>
<feature type="transmembrane region" description="Helical" evidence="1">
    <location>
        <begin position="68"/>
        <end position="88"/>
    </location>
</feature>
<feature type="transmembrane region" description="Helical" evidence="1">
    <location>
        <begin position="139"/>
        <end position="161"/>
    </location>
</feature>
<keyword evidence="1" id="KW-1133">Transmembrane helix</keyword>
<gene>
    <name evidence="2" type="ORF">G7Y89_g9854</name>
</gene>
<dbReference type="EMBL" id="JAAMPI010000831">
    <property type="protein sequence ID" value="KAF4628301.1"/>
    <property type="molecule type" value="Genomic_DNA"/>
</dbReference>
<feature type="transmembrane region" description="Helical" evidence="1">
    <location>
        <begin position="36"/>
        <end position="56"/>
    </location>
</feature>
<proteinExistence type="predicted"/>
<dbReference type="Proteomes" id="UP000566819">
    <property type="component" value="Unassembled WGS sequence"/>
</dbReference>
<organism evidence="2 3">
    <name type="scientific">Cudoniella acicularis</name>
    <dbReference type="NCBI Taxonomy" id="354080"/>
    <lineage>
        <taxon>Eukaryota</taxon>
        <taxon>Fungi</taxon>
        <taxon>Dikarya</taxon>
        <taxon>Ascomycota</taxon>
        <taxon>Pezizomycotina</taxon>
        <taxon>Leotiomycetes</taxon>
        <taxon>Helotiales</taxon>
        <taxon>Tricladiaceae</taxon>
        <taxon>Cudoniella</taxon>
    </lineage>
</organism>
<name>A0A8H4VZM3_9HELO</name>
<comment type="caution">
    <text evidence="2">The sequence shown here is derived from an EMBL/GenBank/DDBJ whole genome shotgun (WGS) entry which is preliminary data.</text>
</comment>